<reference evidence="8 9" key="1">
    <citation type="submission" date="2023-11" db="EMBL/GenBank/DDBJ databases">
        <title>Plant-associative lifestyle of Vibrio porteresiae and its evolutionary dynamics.</title>
        <authorList>
            <person name="Rameshkumar N."/>
            <person name="Kirti K."/>
        </authorList>
    </citation>
    <scope>NUCLEOTIDE SEQUENCE [LARGE SCALE GENOMIC DNA]</scope>
    <source>
        <strain evidence="8 9">MSSRF30</strain>
    </source>
</reference>
<evidence type="ECO:0000259" key="7">
    <source>
        <dbReference type="PROSITE" id="PS51160"/>
    </source>
</evidence>
<feature type="domain" description="Acylphosphatase-like" evidence="7">
    <location>
        <begin position="3"/>
        <end position="89"/>
    </location>
</feature>
<evidence type="ECO:0000256" key="3">
    <source>
        <dbReference type="ARBA" id="ARBA00015991"/>
    </source>
</evidence>
<dbReference type="InterPro" id="IPR036046">
    <property type="entry name" value="Acylphosphatase-like_dom_sf"/>
</dbReference>
<comment type="similarity">
    <text evidence="1 6">Belongs to the acylphosphatase family.</text>
</comment>
<dbReference type="InterPro" id="IPR020456">
    <property type="entry name" value="Acylphosphatase"/>
</dbReference>
<name>A0ABZ0Q9G2_9VIBR</name>
<dbReference type="PANTHER" id="PTHR47268:SF4">
    <property type="entry name" value="ACYLPHOSPHATASE"/>
    <property type="match status" value="1"/>
</dbReference>
<evidence type="ECO:0000256" key="2">
    <source>
        <dbReference type="ARBA" id="ARBA00012150"/>
    </source>
</evidence>
<comment type="catalytic activity">
    <reaction evidence="4 5">
        <text>an acyl phosphate + H2O = a carboxylate + phosphate + H(+)</text>
        <dbReference type="Rhea" id="RHEA:14965"/>
        <dbReference type="ChEBI" id="CHEBI:15377"/>
        <dbReference type="ChEBI" id="CHEBI:15378"/>
        <dbReference type="ChEBI" id="CHEBI:29067"/>
        <dbReference type="ChEBI" id="CHEBI:43474"/>
        <dbReference type="ChEBI" id="CHEBI:59918"/>
        <dbReference type="EC" id="3.6.1.7"/>
    </reaction>
</comment>
<dbReference type="Pfam" id="PF00708">
    <property type="entry name" value="Acylphosphatase"/>
    <property type="match status" value="1"/>
</dbReference>
<dbReference type="PANTHER" id="PTHR47268">
    <property type="entry name" value="ACYLPHOSPHATASE"/>
    <property type="match status" value="1"/>
</dbReference>
<dbReference type="InterPro" id="IPR001792">
    <property type="entry name" value="Acylphosphatase-like_dom"/>
</dbReference>
<dbReference type="Proteomes" id="UP001304071">
    <property type="component" value="Chromosome 1"/>
</dbReference>
<accession>A0ABZ0Q9G2</accession>
<evidence type="ECO:0000256" key="5">
    <source>
        <dbReference type="PROSITE-ProRule" id="PRU00520"/>
    </source>
</evidence>
<evidence type="ECO:0000313" key="8">
    <source>
        <dbReference type="EMBL" id="WPC72636.1"/>
    </source>
</evidence>
<dbReference type="GO" id="GO:0003998">
    <property type="term" value="F:acylphosphatase activity"/>
    <property type="evidence" value="ECO:0007669"/>
    <property type="project" value="UniProtKB-EC"/>
</dbReference>
<evidence type="ECO:0000256" key="6">
    <source>
        <dbReference type="RuleBase" id="RU004168"/>
    </source>
</evidence>
<gene>
    <name evidence="8" type="primary">yccX</name>
    <name evidence="8" type="ORF">R8Z52_10905</name>
</gene>
<dbReference type="SUPFAM" id="SSF54975">
    <property type="entry name" value="Acylphosphatase/BLUF domain-like"/>
    <property type="match status" value="1"/>
</dbReference>
<evidence type="ECO:0000313" key="9">
    <source>
        <dbReference type="Proteomes" id="UP001304071"/>
    </source>
</evidence>
<feature type="active site" evidence="5">
    <location>
        <position position="36"/>
    </location>
</feature>
<evidence type="ECO:0000256" key="1">
    <source>
        <dbReference type="ARBA" id="ARBA00005614"/>
    </source>
</evidence>
<dbReference type="EMBL" id="CP138203">
    <property type="protein sequence ID" value="WPC72636.1"/>
    <property type="molecule type" value="Genomic_DNA"/>
</dbReference>
<protein>
    <recommendedName>
        <fullName evidence="3 5">acylphosphatase</fullName>
        <ecNumber evidence="2 5">3.6.1.7</ecNumber>
    </recommendedName>
</protein>
<dbReference type="RefSeq" id="WP_261892189.1">
    <property type="nucleotide sequence ID" value="NZ_AP024895.1"/>
</dbReference>
<sequence>MTCEKFTVSGVVQAVGFRYFTAHECLKLGLTGYAKNLFDGSVEVVAHGSPEQLDALYEFLAKGPRTAVVESVLREAVPCDVVYTGFEIL</sequence>
<proteinExistence type="inferred from homology"/>
<dbReference type="NCBIfam" id="NF011000">
    <property type="entry name" value="PRK14426.1"/>
    <property type="match status" value="1"/>
</dbReference>
<dbReference type="InterPro" id="IPR017968">
    <property type="entry name" value="Acylphosphatase_CS"/>
</dbReference>
<organism evidence="8 9">
    <name type="scientific">Vibrio porteresiae DSM 19223</name>
    <dbReference type="NCBI Taxonomy" id="1123496"/>
    <lineage>
        <taxon>Bacteria</taxon>
        <taxon>Pseudomonadati</taxon>
        <taxon>Pseudomonadota</taxon>
        <taxon>Gammaproteobacteria</taxon>
        <taxon>Vibrionales</taxon>
        <taxon>Vibrionaceae</taxon>
        <taxon>Vibrio</taxon>
    </lineage>
</organism>
<evidence type="ECO:0000256" key="4">
    <source>
        <dbReference type="ARBA" id="ARBA00047645"/>
    </source>
</evidence>
<keyword evidence="5 8" id="KW-0378">Hydrolase</keyword>
<dbReference type="EC" id="3.6.1.7" evidence="2 5"/>
<dbReference type="Gene3D" id="3.30.70.100">
    <property type="match status" value="1"/>
</dbReference>
<dbReference type="PROSITE" id="PS00151">
    <property type="entry name" value="ACYLPHOSPHATASE_2"/>
    <property type="match status" value="1"/>
</dbReference>
<feature type="active site" evidence="5">
    <location>
        <position position="18"/>
    </location>
</feature>
<keyword evidence="9" id="KW-1185">Reference proteome</keyword>
<dbReference type="PROSITE" id="PS51160">
    <property type="entry name" value="ACYLPHOSPHATASE_3"/>
    <property type="match status" value="1"/>
</dbReference>